<dbReference type="AlphaFoldDB" id="A0A8J1TGC1"/>
<comment type="caution">
    <text evidence="1">The sequence shown here is derived from an EMBL/GenBank/DDBJ whole genome shotgun (WGS) entry which is preliminary data.</text>
</comment>
<proteinExistence type="predicted"/>
<keyword evidence="2" id="KW-1185">Reference proteome</keyword>
<name>A0A8J1TGC1_OWEFU</name>
<protein>
    <submittedName>
        <fullName evidence="1">Uncharacterized protein</fullName>
    </submittedName>
</protein>
<dbReference type="EMBL" id="CAIIXF020000002">
    <property type="protein sequence ID" value="CAH1777008.1"/>
    <property type="molecule type" value="Genomic_DNA"/>
</dbReference>
<organism evidence="1 2">
    <name type="scientific">Owenia fusiformis</name>
    <name type="common">Polychaete worm</name>
    <dbReference type="NCBI Taxonomy" id="6347"/>
    <lineage>
        <taxon>Eukaryota</taxon>
        <taxon>Metazoa</taxon>
        <taxon>Spiralia</taxon>
        <taxon>Lophotrochozoa</taxon>
        <taxon>Annelida</taxon>
        <taxon>Polychaeta</taxon>
        <taxon>Sedentaria</taxon>
        <taxon>Canalipalpata</taxon>
        <taxon>Sabellida</taxon>
        <taxon>Oweniida</taxon>
        <taxon>Oweniidae</taxon>
        <taxon>Owenia</taxon>
    </lineage>
</organism>
<accession>A0A8J1TGC1</accession>
<reference evidence="1" key="1">
    <citation type="submission" date="2022-03" db="EMBL/GenBank/DDBJ databases">
        <authorList>
            <person name="Martin C."/>
        </authorList>
    </citation>
    <scope>NUCLEOTIDE SEQUENCE</scope>
</reference>
<evidence type="ECO:0000313" key="2">
    <source>
        <dbReference type="Proteomes" id="UP000749559"/>
    </source>
</evidence>
<evidence type="ECO:0000313" key="1">
    <source>
        <dbReference type="EMBL" id="CAH1777008.1"/>
    </source>
</evidence>
<gene>
    <name evidence="1" type="ORF">OFUS_LOCUS4128</name>
</gene>
<dbReference type="Proteomes" id="UP000749559">
    <property type="component" value="Unassembled WGS sequence"/>
</dbReference>
<sequence>MAAHEKSFTDLIISSENMDAIERIMEQGLDNSKNDTIEELCAQLDVDQIENLRIVMFEKAVGYLESEYNECFGPIENRTPGQIPRKLKLKLRRNKTDKSERMASDICDMYLYLNKPTTQNENRAFPRSILSDSSFVPTIPDTAKPTEPPTPDYRSIDLDTRLVKLTTRVADLERENKEYKKELNTIRKELHDMNNLVSTHIKLCTCRTISNGQNEANQVNSGSKTSVSVCETNRAPVDLGMNQNNAMHRRALSESSIARDITLDLSDQHPCETEMAESRINTSSKISDGKSAPVKAQPGPCINTTNGHSLRPLNKNVLNASTPSALKSSTFATHMDRICRNGKSHEGRSSDTETDIPFKKGLSEYVARDKLESEPKARTLSTYAAAASKAQWTVVNHHKKTIQSNAPTAAKGIVKLRGVKDVRGSFVYVNNLRMEPDVSDVSLRDAVVQHARNSGVRVMRAEIVKNKFCDDKVGCKLCVPETDVHVLLSEKFWPDPSIVCRRWERRAPRAAMRREKPIPVITGYRRQATHADDQSDYDCGIDNLDRMNDAYKSQIDWYEYDNNGL</sequence>